<evidence type="ECO:0000256" key="7">
    <source>
        <dbReference type="ARBA" id="ARBA00022519"/>
    </source>
</evidence>
<dbReference type="Gene3D" id="1.10.3720.10">
    <property type="entry name" value="MetI-like"/>
    <property type="match status" value="1"/>
</dbReference>
<dbReference type="InterPro" id="IPR000515">
    <property type="entry name" value="MetI-like"/>
</dbReference>
<evidence type="ECO:0000256" key="3">
    <source>
        <dbReference type="ARBA" id="ARBA00005417"/>
    </source>
</evidence>
<dbReference type="Pfam" id="PF00005">
    <property type="entry name" value="ABC_tran"/>
    <property type="match status" value="1"/>
</dbReference>
<dbReference type="Proteomes" id="UP000019194">
    <property type="component" value="Unassembled WGS sequence"/>
</dbReference>
<feature type="transmembrane region" description="Helical" evidence="14">
    <location>
        <begin position="290"/>
        <end position="319"/>
    </location>
</feature>
<dbReference type="CDD" id="cd03262">
    <property type="entry name" value="ABC_HisP_GlnQ"/>
    <property type="match status" value="1"/>
</dbReference>
<keyword evidence="8 14" id="KW-0812">Transmembrane</keyword>
<dbReference type="InterPro" id="IPR017871">
    <property type="entry name" value="ABC_transporter-like_CS"/>
</dbReference>
<comment type="similarity">
    <text evidence="4">Belongs to the binding-protein-dependent transport system permease family. HisMQ subfamily.</text>
</comment>
<evidence type="ECO:0000256" key="5">
    <source>
        <dbReference type="ARBA" id="ARBA00022448"/>
    </source>
</evidence>
<dbReference type="InterPro" id="IPR035906">
    <property type="entry name" value="MetI-like_sf"/>
</dbReference>
<evidence type="ECO:0000256" key="6">
    <source>
        <dbReference type="ARBA" id="ARBA00022475"/>
    </source>
</evidence>
<feature type="domain" description="ABC transporter" evidence="15">
    <location>
        <begin position="24"/>
        <end position="259"/>
    </location>
</feature>
<comment type="caution">
    <text evidence="17">The sequence shown here is derived from an EMBL/GenBank/DDBJ whole genome shotgun (WGS) entry which is preliminary data.</text>
</comment>
<comment type="similarity">
    <text evidence="3">Belongs to the ABC transporter superfamily.</text>
</comment>
<dbReference type="SUPFAM" id="SSF52540">
    <property type="entry name" value="P-loop containing nucleoside triphosphate hydrolases"/>
    <property type="match status" value="1"/>
</dbReference>
<dbReference type="PROSITE" id="PS50893">
    <property type="entry name" value="ABC_TRANSPORTER_2"/>
    <property type="match status" value="1"/>
</dbReference>
<dbReference type="GO" id="GO:0016887">
    <property type="term" value="F:ATP hydrolysis activity"/>
    <property type="evidence" value="ECO:0007669"/>
    <property type="project" value="InterPro"/>
</dbReference>
<feature type="transmembrane region" description="Helical" evidence="14">
    <location>
        <begin position="331"/>
        <end position="352"/>
    </location>
</feature>
<evidence type="ECO:0000256" key="4">
    <source>
        <dbReference type="ARBA" id="ARBA00010072"/>
    </source>
</evidence>
<evidence type="ECO:0000259" key="15">
    <source>
        <dbReference type="PROSITE" id="PS50893"/>
    </source>
</evidence>
<evidence type="ECO:0000259" key="16">
    <source>
        <dbReference type="PROSITE" id="PS50928"/>
    </source>
</evidence>
<dbReference type="Gene3D" id="3.40.50.300">
    <property type="entry name" value="P-loop containing nucleotide triphosphate hydrolases"/>
    <property type="match status" value="1"/>
</dbReference>
<dbReference type="InterPro" id="IPR010065">
    <property type="entry name" value="AA_ABC_transptr_permease_3TM"/>
</dbReference>
<dbReference type="PROSITE" id="PS00211">
    <property type="entry name" value="ABC_TRANSPORTER_1"/>
    <property type="match status" value="1"/>
</dbReference>
<evidence type="ECO:0000313" key="17">
    <source>
        <dbReference type="EMBL" id="CDL40338.1"/>
    </source>
</evidence>
<evidence type="ECO:0000256" key="12">
    <source>
        <dbReference type="ARBA" id="ARBA00022989"/>
    </source>
</evidence>
<keyword evidence="10" id="KW-0067">ATP-binding</keyword>
<keyword evidence="12 14" id="KW-1133">Transmembrane helix</keyword>
<evidence type="ECO:0000256" key="8">
    <source>
        <dbReference type="ARBA" id="ARBA00022692"/>
    </source>
</evidence>
<accession>A0A7G2ITK8</accession>
<keyword evidence="6" id="KW-1003">Cell membrane</keyword>
<dbReference type="SUPFAM" id="SSF161098">
    <property type="entry name" value="MetI-like"/>
    <property type="match status" value="1"/>
</dbReference>
<organism evidence="17 18">
    <name type="scientific">Citrobacter freundii</name>
    <dbReference type="NCBI Taxonomy" id="546"/>
    <lineage>
        <taxon>Bacteria</taxon>
        <taxon>Pseudomonadati</taxon>
        <taxon>Pseudomonadota</taxon>
        <taxon>Gammaproteobacteria</taxon>
        <taxon>Enterobacterales</taxon>
        <taxon>Enterobacteriaceae</taxon>
        <taxon>Citrobacter</taxon>
        <taxon>Citrobacter freundii complex</taxon>
    </lineage>
</organism>
<evidence type="ECO:0000256" key="1">
    <source>
        <dbReference type="ARBA" id="ARBA00004417"/>
    </source>
</evidence>
<dbReference type="PANTHER" id="PTHR43166:SF9">
    <property type="entry name" value="GLUTAMATE_ASPARTATE IMPORT ATP-BINDING PROTEIN GLTL"/>
    <property type="match status" value="1"/>
</dbReference>
<feature type="domain" description="ABC transmembrane type-1" evidence="16">
    <location>
        <begin position="295"/>
        <end position="505"/>
    </location>
</feature>
<dbReference type="Pfam" id="PF00528">
    <property type="entry name" value="BPD_transp_1"/>
    <property type="match status" value="1"/>
</dbReference>
<keyword evidence="5 14" id="KW-0813">Transport</keyword>
<dbReference type="PANTHER" id="PTHR43166">
    <property type="entry name" value="AMINO ACID IMPORT ATP-BINDING PROTEIN"/>
    <property type="match status" value="1"/>
</dbReference>
<dbReference type="GO" id="GO:0005524">
    <property type="term" value="F:ATP binding"/>
    <property type="evidence" value="ECO:0007669"/>
    <property type="project" value="UniProtKB-KW"/>
</dbReference>
<keyword evidence="9" id="KW-0547">Nucleotide-binding</keyword>
<feature type="transmembrane region" description="Helical" evidence="14">
    <location>
        <begin position="486"/>
        <end position="506"/>
    </location>
</feature>
<keyword evidence="7" id="KW-0997">Cell inner membrane</keyword>
<dbReference type="FunFam" id="3.40.50.300:FF:000020">
    <property type="entry name" value="Amino acid ABC transporter ATP-binding component"/>
    <property type="match status" value="1"/>
</dbReference>
<dbReference type="InterPro" id="IPR027417">
    <property type="entry name" value="P-loop_NTPase"/>
</dbReference>
<keyword evidence="11" id="KW-0029">Amino-acid transport</keyword>
<dbReference type="NCBIfam" id="TIGR01726">
    <property type="entry name" value="HEQRo_perm_3TM"/>
    <property type="match status" value="1"/>
</dbReference>
<dbReference type="PROSITE" id="PS50928">
    <property type="entry name" value="ABC_TM1"/>
    <property type="match status" value="1"/>
</dbReference>
<reference evidence="17 18" key="1">
    <citation type="submission" date="2013-10" db="EMBL/GenBank/DDBJ databases">
        <title>Antibiotic resistance diversity of beta-lactamase producers in the General Hospital Vienna.</title>
        <authorList>
            <person name="Barisic I."/>
            <person name="Mitteregger D."/>
            <person name="Hirschl A.M."/>
            <person name="Noehammer C."/>
            <person name="Wiesinger-Mayr H."/>
        </authorList>
    </citation>
    <scope>NUCLEOTIDE SEQUENCE [LARGE SCALE GENOMIC DNA]</scope>
    <source>
        <strain evidence="17 18">ISC11</strain>
    </source>
</reference>
<comment type="subcellular location">
    <subcellularLocation>
        <location evidence="2">Cell inner membrane</location>
        <topology evidence="2">Multi-pass membrane protein</topology>
    </subcellularLocation>
    <subcellularLocation>
        <location evidence="1">Cell inner membrane</location>
        <topology evidence="1">Peripheral membrane protein</topology>
    </subcellularLocation>
    <subcellularLocation>
        <location evidence="14">Cell membrane</location>
        <topology evidence="14">Multi-pass membrane protein</topology>
    </subcellularLocation>
</comment>
<dbReference type="GO" id="GO:0043190">
    <property type="term" value="C:ATP-binding cassette (ABC) transporter complex"/>
    <property type="evidence" value="ECO:0007669"/>
    <property type="project" value="InterPro"/>
</dbReference>
<dbReference type="GO" id="GO:0022857">
    <property type="term" value="F:transmembrane transporter activity"/>
    <property type="evidence" value="ECO:0007669"/>
    <property type="project" value="InterPro"/>
</dbReference>
<evidence type="ECO:0000256" key="2">
    <source>
        <dbReference type="ARBA" id="ARBA00004429"/>
    </source>
</evidence>
<protein>
    <submittedName>
        <fullName evidence="17">Glutamate Aspartate transport system permease protein GltJ (TC 3.A.1.3.4)</fullName>
    </submittedName>
</protein>
<dbReference type="InterPro" id="IPR050086">
    <property type="entry name" value="MetN_ABC_transporter-like"/>
</dbReference>
<evidence type="ECO:0000256" key="9">
    <source>
        <dbReference type="ARBA" id="ARBA00022741"/>
    </source>
</evidence>
<evidence type="ECO:0000256" key="14">
    <source>
        <dbReference type="RuleBase" id="RU363032"/>
    </source>
</evidence>
<keyword evidence="13 14" id="KW-0472">Membrane</keyword>
<dbReference type="InterPro" id="IPR003439">
    <property type="entry name" value="ABC_transporter-like_ATP-bd"/>
</dbReference>
<evidence type="ECO:0000256" key="10">
    <source>
        <dbReference type="ARBA" id="ARBA00022840"/>
    </source>
</evidence>
<evidence type="ECO:0000313" key="18">
    <source>
        <dbReference type="Proteomes" id="UP000019194"/>
    </source>
</evidence>
<evidence type="ECO:0000256" key="13">
    <source>
        <dbReference type="ARBA" id="ARBA00023136"/>
    </source>
</evidence>
<evidence type="ECO:0000256" key="11">
    <source>
        <dbReference type="ARBA" id="ARBA00022970"/>
    </source>
</evidence>
<dbReference type="CDD" id="cd06261">
    <property type="entry name" value="TM_PBP2"/>
    <property type="match status" value="1"/>
</dbReference>
<sequence>MLSALFHRSAASAADFTHLRQASVELRNVVKEYGAQTVLNGVNLAVEPGEVVAILGPSGSGKSTLIRLINQLESLSDGEIFIDGKPISQLRGAALRQLRSRIGFVFQQFNLYSHLTALQNIALALEYVHGWNKTEADRRALELLEKVGLAEKANAYAAQLSGGQQQRVAIARALASSPQIILFDEPTSALDPEMIGEVLQVMKNLAHSGITMIVVTHEMHFAREIADRVVFIDGGDILEVAPPEDFFVQPQHPRTQRFLKKSARPVTPGVIIIMHAMDWQGVLSGQPLQWIISGFLTTLWVTQAGIVLATLIAISLLSLRLTGNRLAKTMVGVWVSVFRNTPLLVQLMFWYFAAWNWLPRDVISFINADHPWSILPGDVWWLTPEFICSAWGLGVFTSAFLVEEIASGLQAVSAGQREAAVAQGFSSWAIFRHILLPQGLANAWQPIVGQYLNLMKLSSLASGIGFAELTYQVRQIESYNAHALEAFAVGTALYLFTGIVLGMLLTRLGPRPAAGKSSKVRMRIFSVRSILHDR</sequence>
<dbReference type="InterPro" id="IPR003593">
    <property type="entry name" value="AAA+_ATPase"/>
</dbReference>
<dbReference type="AlphaFoldDB" id="A0A7G2ITK8"/>
<dbReference type="GO" id="GO:0006865">
    <property type="term" value="P:amino acid transport"/>
    <property type="evidence" value="ECO:0007669"/>
    <property type="project" value="UniProtKB-KW"/>
</dbReference>
<proteinExistence type="inferred from homology"/>
<dbReference type="EMBL" id="CBWP010000071">
    <property type="protein sequence ID" value="CDL40338.1"/>
    <property type="molecule type" value="Genomic_DNA"/>
</dbReference>
<name>A0A7G2ITK8_CITFR</name>
<dbReference type="SMART" id="SM00382">
    <property type="entry name" value="AAA"/>
    <property type="match status" value="1"/>
</dbReference>